<feature type="domain" description="JmjC" evidence="1">
    <location>
        <begin position="153"/>
        <end position="309"/>
    </location>
</feature>
<protein>
    <submittedName>
        <fullName evidence="2">ATP synthase subunit alpha</fullName>
    </submittedName>
</protein>
<name>A0A8H5WFV4_9HYPO</name>
<evidence type="ECO:0000313" key="3">
    <source>
        <dbReference type="Proteomes" id="UP000562682"/>
    </source>
</evidence>
<reference evidence="2 3" key="1">
    <citation type="submission" date="2020-05" db="EMBL/GenBank/DDBJ databases">
        <title>Identification and distribution of gene clusters putatively required for synthesis of sphingolipid metabolism inhibitors in phylogenetically diverse species of the filamentous fungus Fusarium.</title>
        <authorList>
            <person name="Kim H.-S."/>
            <person name="Busman M."/>
            <person name="Brown D.W."/>
            <person name="Divon H."/>
            <person name="Uhlig S."/>
            <person name="Proctor R.H."/>
        </authorList>
    </citation>
    <scope>NUCLEOTIDE SEQUENCE [LARGE SCALE GENOMIC DNA]</scope>
    <source>
        <strain evidence="2 3">NRRL 25311</strain>
    </source>
</reference>
<dbReference type="Gene3D" id="2.60.120.650">
    <property type="entry name" value="Cupin"/>
    <property type="match status" value="1"/>
</dbReference>
<comment type="caution">
    <text evidence="2">The sequence shown here is derived from an EMBL/GenBank/DDBJ whole genome shotgun (WGS) entry which is preliminary data.</text>
</comment>
<accession>A0A8H5WFV4</accession>
<organism evidence="2 3">
    <name type="scientific">Fusarium denticulatum</name>
    <dbReference type="NCBI Taxonomy" id="48507"/>
    <lineage>
        <taxon>Eukaryota</taxon>
        <taxon>Fungi</taxon>
        <taxon>Dikarya</taxon>
        <taxon>Ascomycota</taxon>
        <taxon>Pezizomycotina</taxon>
        <taxon>Sordariomycetes</taxon>
        <taxon>Hypocreomycetidae</taxon>
        <taxon>Hypocreales</taxon>
        <taxon>Nectriaceae</taxon>
        <taxon>Fusarium</taxon>
        <taxon>Fusarium fujikuroi species complex</taxon>
    </lineage>
</organism>
<evidence type="ECO:0000259" key="1">
    <source>
        <dbReference type="PROSITE" id="PS51184"/>
    </source>
</evidence>
<dbReference type="InterPro" id="IPR003347">
    <property type="entry name" value="JmjC_dom"/>
</dbReference>
<evidence type="ECO:0000313" key="2">
    <source>
        <dbReference type="EMBL" id="KAF5661067.1"/>
    </source>
</evidence>
<proteinExistence type="predicted"/>
<dbReference type="Proteomes" id="UP000562682">
    <property type="component" value="Unassembled WGS sequence"/>
</dbReference>
<sequence>MHSDDNNRPVFNPIFAKQFAAQVLEENQDWLQTYPLPKTKERHRHEPVQQIVNYLTHGHLGNIPYCTAAEANTYVTSGDTLFVINDTSNIDWGGDDPIVSLFKTWSVLSARSTTTRVEVTFPHRFKTQKYKEHKQTGTIERKFMDINYLPEEPAWMIYNFFNPLPNTEPPFLRFPNARLLQCIEQKKGIIAKGNPENIMLVEGGNHTATHVDYWGFATYLTVHKGSLGFGWIDIQTVENLREWEKDPLSEEVAKMARYVVLQPRQTIYIPSGTIHFVFRAEEQRTMQTFGDILVWSCIRQWLRVLKRQELSLSMERATRKAVEYYTLPLKAIIAQLLKSDTEENLNRYIHHIGGVDIAREIVETIETWENFDPYKEL</sequence>
<gene>
    <name evidence="2" type="ORF">FDENT_13602</name>
</gene>
<dbReference type="PROSITE" id="PS51184">
    <property type="entry name" value="JMJC"/>
    <property type="match status" value="1"/>
</dbReference>
<keyword evidence="3" id="KW-1185">Reference proteome</keyword>
<dbReference type="SUPFAM" id="SSF51197">
    <property type="entry name" value="Clavaminate synthase-like"/>
    <property type="match status" value="1"/>
</dbReference>
<dbReference type="EMBL" id="JAAOAK010000568">
    <property type="protein sequence ID" value="KAF5661067.1"/>
    <property type="molecule type" value="Genomic_DNA"/>
</dbReference>
<dbReference type="AlphaFoldDB" id="A0A8H5WFV4"/>